<dbReference type="GO" id="GO:0016114">
    <property type="term" value="P:terpenoid biosynthetic process"/>
    <property type="evidence" value="ECO:0007669"/>
    <property type="project" value="InterPro"/>
</dbReference>
<dbReference type="InterPro" id="IPR005630">
    <property type="entry name" value="Terpene_synthase_metal-bd"/>
</dbReference>
<dbReference type="PANTHER" id="PTHR31225:SF0">
    <property type="entry name" value="S-(+)-LINALOOL SYNTHASE, CHLOROPLASTIC"/>
    <property type="match status" value="1"/>
</dbReference>
<evidence type="ECO:0000259" key="6">
    <source>
        <dbReference type="Pfam" id="PF03936"/>
    </source>
</evidence>
<dbReference type="SUPFAM" id="SSF48576">
    <property type="entry name" value="Terpenoid synthases"/>
    <property type="match status" value="1"/>
</dbReference>
<keyword evidence="4" id="KW-0456">Lyase</keyword>
<comment type="caution">
    <text evidence="7">The sequence shown here is derived from an EMBL/GenBank/DDBJ whole genome shotgun (WGS) entry which is preliminary data.</text>
</comment>
<comment type="cofactor">
    <cofactor evidence="1">
        <name>Mg(2+)</name>
        <dbReference type="ChEBI" id="CHEBI:18420"/>
    </cofactor>
</comment>
<reference evidence="7" key="1">
    <citation type="journal article" date="2023" name="Plant J.">
        <title>The genome of the king protea, Protea cynaroides.</title>
        <authorList>
            <person name="Chang J."/>
            <person name="Duong T.A."/>
            <person name="Schoeman C."/>
            <person name="Ma X."/>
            <person name="Roodt D."/>
            <person name="Barker N."/>
            <person name="Li Z."/>
            <person name="Van de Peer Y."/>
            <person name="Mizrachi E."/>
        </authorList>
    </citation>
    <scope>NUCLEOTIDE SEQUENCE</scope>
    <source>
        <tissue evidence="7">Young leaves</tissue>
    </source>
</reference>
<keyword evidence="2" id="KW-0479">Metal-binding</keyword>
<protein>
    <recommendedName>
        <fullName evidence="6">Terpene synthase metal-binding domain-containing protein</fullName>
    </recommendedName>
</protein>
<dbReference type="GO" id="GO:0010333">
    <property type="term" value="F:terpene synthase activity"/>
    <property type="evidence" value="ECO:0007669"/>
    <property type="project" value="InterPro"/>
</dbReference>
<name>A0A9Q0JT97_9MAGN</name>
<dbReference type="InterPro" id="IPR008949">
    <property type="entry name" value="Isoprenoid_synthase_dom_sf"/>
</dbReference>
<dbReference type="PANTHER" id="PTHR31225">
    <property type="entry name" value="OS04G0344100 PROTEIN-RELATED"/>
    <property type="match status" value="1"/>
</dbReference>
<evidence type="ECO:0000313" key="8">
    <source>
        <dbReference type="Proteomes" id="UP001141806"/>
    </source>
</evidence>
<evidence type="ECO:0000256" key="3">
    <source>
        <dbReference type="ARBA" id="ARBA00022842"/>
    </source>
</evidence>
<dbReference type="GO" id="GO:0000287">
    <property type="term" value="F:magnesium ion binding"/>
    <property type="evidence" value="ECO:0007669"/>
    <property type="project" value="InterPro"/>
</dbReference>
<organism evidence="7 8">
    <name type="scientific">Protea cynaroides</name>
    <dbReference type="NCBI Taxonomy" id="273540"/>
    <lineage>
        <taxon>Eukaryota</taxon>
        <taxon>Viridiplantae</taxon>
        <taxon>Streptophyta</taxon>
        <taxon>Embryophyta</taxon>
        <taxon>Tracheophyta</taxon>
        <taxon>Spermatophyta</taxon>
        <taxon>Magnoliopsida</taxon>
        <taxon>Proteales</taxon>
        <taxon>Proteaceae</taxon>
        <taxon>Protea</taxon>
    </lineage>
</organism>
<gene>
    <name evidence="7" type="ORF">NE237_028856</name>
</gene>
<feature type="signal peptide" evidence="5">
    <location>
        <begin position="1"/>
        <end position="22"/>
    </location>
</feature>
<keyword evidence="8" id="KW-1185">Reference proteome</keyword>
<evidence type="ECO:0000256" key="5">
    <source>
        <dbReference type="SAM" id="SignalP"/>
    </source>
</evidence>
<feature type="domain" description="Terpene synthase metal-binding" evidence="6">
    <location>
        <begin position="39"/>
        <end position="209"/>
    </location>
</feature>
<evidence type="ECO:0000256" key="1">
    <source>
        <dbReference type="ARBA" id="ARBA00001946"/>
    </source>
</evidence>
<dbReference type="Proteomes" id="UP001141806">
    <property type="component" value="Unassembled WGS sequence"/>
</dbReference>
<dbReference type="EMBL" id="JAMYWD010000012">
    <property type="protein sequence ID" value="KAJ4952024.1"/>
    <property type="molecule type" value="Genomic_DNA"/>
</dbReference>
<dbReference type="OrthoDB" id="1921927at2759"/>
<evidence type="ECO:0000256" key="2">
    <source>
        <dbReference type="ARBA" id="ARBA00022723"/>
    </source>
</evidence>
<keyword evidence="5" id="KW-0732">Signal</keyword>
<sequence length="310" mass="36430">MDFSTWSPVWLFLVCLYDDKMSVTDDASFYHIYVRWWREMGLLQELKFARNQPFKWYLWSLIALPDPKHSQRIKLTKPISLVYIIDDIFDVNGTLDELIHFTSHRLSHCIFYVPPIEELPEYMKICFKALDNITNEISKEVLKEHGWNPISIPQKVWASLCDAFIIEAKWFASKWHGVISSGVPLILTRLFFLLGQSLTKESIYCLEHNSAHDEDQEGHDGLYIACYMKEHGVYSIESPQDHIFCMILDSWKQLNRECLSKDLFSPIFKRASLNVEMMVPLMYIVTKTTKTFLPSRTISTQCFKKMFLSK</sequence>
<proteinExistence type="predicted"/>
<dbReference type="Pfam" id="PF03936">
    <property type="entry name" value="Terpene_synth_C"/>
    <property type="match status" value="1"/>
</dbReference>
<feature type="chain" id="PRO_5040436563" description="Terpene synthase metal-binding domain-containing protein" evidence="5">
    <location>
        <begin position="23"/>
        <end position="310"/>
    </location>
</feature>
<dbReference type="Gene3D" id="1.10.600.10">
    <property type="entry name" value="Farnesyl Diphosphate Synthase"/>
    <property type="match status" value="1"/>
</dbReference>
<keyword evidence="3" id="KW-0460">Magnesium</keyword>
<dbReference type="AlphaFoldDB" id="A0A9Q0JT97"/>
<evidence type="ECO:0000313" key="7">
    <source>
        <dbReference type="EMBL" id="KAJ4952024.1"/>
    </source>
</evidence>
<evidence type="ECO:0000256" key="4">
    <source>
        <dbReference type="ARBA" id="ARBA00023239"/>
    </source>
</evidence>
<accession>A0A9Q0JT97</accession>
<dbReference type="InterPro" id="IPR050148">
    <property type="entry name" value="Terpene_synthase-like"/>
</dbReference>